<name>A0A814D9W2_9BILA</name>
<dbReference type="Proteomes" id="UP000663889">
    <property type="component" value="Unassembled WGS sequence"/>
</dbReference>
<dbReference type="InterPro" id="IPR005225">
    <property type="entry name" value="Small_GTP-bd"/>
</dbReference>
<protein>
    <recommendedName>
        <fullName evidence="2">G domain-containing protein</fullName>
    </recommendedName>
</protein>
<dbReference type="InterPro" id="IPR006073">
    <property type="entry name" value="GTP-bd"/>
</dbReference>
<dbReference type="EMBL" id="CAJNOO010000531">
    <property type="protein sequence ID" value="CAF0970678.1"/>
    <property type="molecule type" value="Genomic_DNA"/>
</dbReference>
<feature type="coiled-coil region" evidence="1">
    <location>
        <begin position="1"/>
        <end position="28"/>
    </location>
</feature>
<dbReference type="Gene3D" id="3.40.50.300">
    <property type="entry name" value="P-loop containing nucleotide triphosphate hydrolases"/>
    <property type="match status" value="1"/>
</dbReference>
<reference evidence="3" key="1">
    <citation type="submission" date="2021-02" db="EMBL/GenBank/DDBJ databases">
        <authorList>
            <person name="Nowell W R."/>
        </authorList>
    </citation>
    <scope>NUCLEOTIDE SEQUENCE</scope>
</reference>
<dbReference type="AlphaFoldDB" id="A0A814D9W2"/>
<organism evidence="3 5">
    <name type="scientific">Rotaria sordida</name>
    <dbReference type="NCBI Taxonomy" id="392033"/>
    <lineage>
        <taxon>Eukaryota</taxon>
        <taxon>Metazoa</taxon>
        <taxon>Spiralia</taxon>
        <taxon>Gnathifera</taxon>
        <taxon>Rotifera</taxon>
        <taxon>Eurotatoria</taxon>
        <taxon>Bdelloidea</taxon>
        <taxon>Philodinida</taxon>
        <taxon>Philodinidae</taxon>
        <taxon>Rotaria</taxon>
    </lineage>
</organism>
<dbReference type="OrthoDB" id="425923at2759"/>
<feature type="domain" description="G" evidence="2">
    <location>
        <begin position="62"/>
        <end position="164"/>
    </location>
</feature>
<dbReference type="Proteomes" id="UP000663882">
    <property type="component" value="Unassembled WGS sequence"/>
</dbReference>
<accession>A0A814D9W2</accession>
<dbReference type="EMBL" id="CAJNOU010000310">
    <property type="protein sequence ID" value="CAF0954239.1"/>
    <property type="molecule type" value="Genomic_DNA"/>
</dbReference>
<dbReference type="SUPFAM" id="SSF52540">
    <property type="entry name" value="P-loop containing nucleoside triphosphate hydrolases"/>
    <property type="match status" value="1"/>
</dbReference>
<gene>
    <name evidence="4" type="ORF">RFH988_LOCUS12614</name>
    <name evidence="3" type="ORF">SEV965_LOCUS8419</name>
</gene>
<dbReference type="Pfam" id="PF01926">
    <property type="entry name" value="MMR_HSR1"/>
    <property type="match status" value="1"/>
</dbReference>
<evidence type="ECO:0000313" key="5">
    <source>
        <dbReference type="Proteomes" id="UP000663889"/>
    </source>
</evidence>
<sequence length="218" mass="25415">MKRQDKKNEHLKQQLKDLHKKFDELKLDSWEKVEAHDKYMADVYIELAKKIRPLKLPNQNNIAVLGSVSVGKSTIVNSLLDKKLADVGAGETTTRTSVYKGNGLQIFDVYGKNDEKTYMTPESICDLKSVEKRLLVITSTVKDITKLARFLDQLNLRYTIVFNKFDLVDDEEQQQLRQKIENEVKVLELKCCEKIYFISGKHPEKFDDWNKLVKHLRQ</sequence>
<dbReference type="InterPro" id="IPR027417">
    <property type="entry name" value="P-loop_NTPase"/>
</dbReference>
<dbReference type="GO" id="GO:0005525">
    <property type="term" value="F:GTP binding"/>
    <property type="evidence" value="ECO:0007669"/>
    <property type="project" value="InterPro"/>
</dbReference>
<proteinExistence type="predicted"/>
<evidence type="ECO:0000256" key="1">
    <source>
        <dbReference type="SAM" id="Coils"/>
    </source>
</evidence>
<evidence type="ECO:0000313" key="4">
    <source>
        <dbReference type="EMBL" id="CAF0970678.1"/>
    </source>
</evidence>
<dbReference type="NCBIfam" id="TIGR00231">
    <property type="entry name" value="small_GTP"/>
    <property type="match status" value="1"/>
</dbReference>
<evidence type="ECO:0000259" key="2">
    <source>
        <dbReference type="Pfam" id="PF01926"/>
    </source>
</evidence>
<evidence type="ECO:0000313" key="3">
    <source>
        <dbReference type="EMBL" id="CAF0954239.1"/>
    </source>
</evidence>
<comment type="caution">
    <text evidence="3">The sequence shown here is derived from an EMBL/GenBank/DDBJ whole genome shotgun (WGS) entry which is preliminary data.</text>
</comment>
<dbReference type="CDD" id="cd00882">
    <property type="entry name" value="Ras_like_GTPase"/>
    <property type="match status" value="1"/>
</dbReference>
<keyword evidence="1" id="KW-0175">Coiled coil</keyword>